<name>A0A2G5CZ00_AQUCA</name>
<dbReference type="AlphaFoldDB" id="A0A2G5CZ00"/>
<accession>A0A2G5CZ00</accession>
<reference evidence="1 2" key="1">
    <citation type="submission" date="2017-09" db="EMBL/GenBank/DDBJ databases">
        <title>WGS assembly of Aquilegia coerulea Goldsmith.</title>
        <authorList>
            <person name="Hodges S."/>
            <person name="Kramer E."/>
            <person name="Nordborg M."/>
            <person name="Tomkins J."/>
            <person name="Borevitz J."/>
            <person name="Derieg N."/>
            <person name="Yan J."/>
            <person name="Mihaltcheva S."/>
            <person name="Hayes R.D."/>
            <person name="Rokhsar D."/>
        </authorList>
    </citation>
    <scope>NUCLEOTIDE SEQUENCE [LARGE SCALE GENOMIC DNA]</scope>
    <source>
        <strain evidence="2">cv. Goldsmith</strain>
    </source>
</reference>
<evidence type="ECO:0000313" key="1">
    <source>
        <dbReference type="EMBL" id="PIA36486.1"/>
    </source>
</evidence>
<proteinExistence type="predicted"/>
<gene>
    <name evidence="1" type="ORF">AQUCO_03400405v1</name>
</gene>
<dbReference type="Proteomes" id="UP000230069">
    <property type="component" value="Unassembled WGS sequence"/>
</dbReference>
<sequence>MGGGHAKGQPKVFDLILWNKTSKIRLLEIIKISMVKSWISLIQSTKKFKYAKIHMFVSNDRRSIVLTNALCIMQWREYQRI</sequence>
<evidence type="ECO:0000313" key="2">
    <source>
        <dbReference type="Proteomes" id="UP000230069"/>
    </source>
</evidence>
<organism evidence="1 2">
    <name type="scientific">Aquilegia coerulea</name>
    <name type="common">Rocky mountain columbine</name>
    <dbReference type="NCBI Taxonomy" id="218851"/>
    <lineage>
        <taxon>Eukaryota</taxon>
        <taxon>Viridiplantae</taxon>
        <taxon>Streptophyta</taxon>
        <taxon>Embryophyta</taxon>
        <taxon>Tracheophyta</taxon>
        <taxon>Spermatophyta</taxon>
        <taxon>Magnoliopsida</taxon>
        <taxon>Ranunculales</taxon>
        <taxon>Ranunculaceae</taxon>
        <taxon>Thalictroideae</taxon>
        <taxon>Aquilegia</taxon>
    </lineage>
</organism>
<dbReference type="InParanoid" id="A0A2G5CZ00"/>
<keyword evidence="2" id="KW-1185">Reference proteome</keyword>
<protein>
    <submittedName>
        <fullName evidence="1">Uncharacterized protein</fullName>
    </submittedName>
</protein>
<dbReference type="EMBL" id="KZ305051">
    <property type="protein sequence ID" value="PIA36486.1"/>
    <property type="molecule type" value="Genomic_DNA"/>
</dbReference>